<evidence type="ECO:0000313" key="12">
    <source>
        <dbReference type="Proteomes" id="UP001195483"/>
    </source>
</evidence>
<evidence type="ECO:0000256" key="1">
    <source>
        <dbReference type="ARBA" id="ARBA00005968"/>
    </source>
</evidence>
<evidence type="ECO:0000313" key="11">
    <source>
        <dbReference type="EMBL" id="KAK3579195.1"/>
    </source>
</evidence>
<comment type="catalytic activity">
    <reaction evidence="7">
        <text>L-glutaminyl-[protein] + L-lysyl-[protein] = [protein]-L-lysyl-N(6)-5-L-glutamyl-[protein] + NH4(+)</text>
        <dbReference type="Rhea" id="RHEA:54816"/>
        <dbReference type="Rhea" id="RHEA-COMP:9752"/>
        <dbReference type="Rhea" id="RHEA-COMP:10207"/>
        <dbReference type="Rhea" id="RHEA-COMP:14005"/>
        <dbReference type="ChEBI" id="CHEBI:28938"/>
        <dbReference type="ChEBI" id="CHEBI:29969"/>
        <dbReference type="ChEBI" id="CHEBI:30011"/>
        <dbReference type="ChEBI" id="CHEBI:138370"/>
        <dbReference type="EC" id="2.3.2.13"/>
    </reaction>
</comment>
<dbReference type="SUPFAM" id="SSF54001">
    <property type="entry name" value="Cysteine proteinases"/>
    <property type="match status" value="1"/>
</dbReference>
<reference evidence="11" key="3">
    <citation type="submission" date="2023-05" db="EMBL/GenBank/DDBJ databases">
        <authorList>
            <person name="Smith C.H."/>
        </authorList>
    </citation>
    <scope>NUCLEOTIDE SEQUENCE</scope>
    <source>
        <strain evidence="11">CHS0354</strain>
        <tissue evidence="11">Mantle</tissue>
    </source>
</reference>
<dbReference type="InterPro" id="IPR001102">
    <property type="entry name" value="Transglutaminase_N"/>
</dbReference>
<feature type="active site" evidence="8">
    <location>
        <position position="397"/>
    </location>
</feature>
<dbReference type="FunFam" id="3.90.260.10:FF:000001">
    <property type="entry name" value="Protein-glutamine gamma-glutamyltransferase 2"/>
    <property type="match status" value="1"/>
</dbReference>
<evidence type="ECO:0000256" key="7">
    <source>
        <dbReference type="ARBA" id="ARBA00051843"/>
    </source>
</evidence>
<keyword evidence="3 9" id="KW-0479">Metal-binding</keyword>
<dbReference type="InterPro" id="IPR014756">
    <property type="entry name" value="Ig_E-set"/>
</dbReference>
<dbReference type="Gene3D" id="3.90.260.10">
    <property type="entry name" value="Transglutaminase-like"/>
    <property type="match status" value="1"/>
</dbReference>
<dbReference type="InterPro" id="IPR008958">
    <property type="entry name" value="Transglutaminase_C"/>
</dbReference>
<dbReference type="InterPro" id="IPR013783">
    <property type="entry name" value="Ig-like_fold"/>
</dbReference>
<dbReference type="Proteomes" id="UP001195483">
    <property type="component" value="Unassembled WGS sequence"/>
</dbReference>
<accession>A0AAE0VJN4</accession>
<feature type="binding site" evidence="9">
    <location>
        <position position="462"/>
    </location>
    <ligand>
        <name>Ca(2+)</name>
        <dbReference type="ChEBI" id="CHEBI:29108"/>
    </ligand>
</feature>
<evidence type="ECO:0000256" key="9">
    <source>
        <dbReference type="PIRSR" id="PIRSR000459-2"/>
    </source>
</evidence>
<evidence type="ECO:0000256" key="3">
    <source>
        <dbReference type="ARBA" id="ARBA00022723"/>
    </source>
</evidence>
<dbReference type="SUPFAM" id="SSF81296">
    <property type="entry name" value="E set domains"/>
    <property type="match status" value="1"/>
</dbReference>
<feature type="active site" evidence="8">
    <location>
        <position position="420"/>
    </location>
</feature>
<comment type="caution">
    <text evidence="11">The sequence shown here is derived from an EMBL/GenBank/DDBJ whole genome shotgun (WGS) entry which is preliminary data.</text>
</comment>
<dbReference type="Pfam" id="PF00927">
    <property type="entry name" value="Transglut_C"/>
    <property type="match status" value="1"/>
</dbReference>
<dbReference type="FunFam" id="2.60.40.10:FF:000171">
    <property type="entry name" value="protein-glutamine gamma-glutamyltransferase 6"/>
    <property type="match status" value="1"/>
</dbReference>
<comment type="similarity">
    <text evidence="1">Belongs to the transglutaminase superfamily. Transglutaminase family.</text>
</comment>
<organism evidence="11 12">
    <name type="scientific">Potamilus streckersoni</name>
    <dbReference type="NCBI Taxonomy" id="2493646"/>
    <lineage>
        <taxon>Eukaryota</taxon>
        <taxon>Metazoa</taxon>
        <taxon>Spiralia</taxon>
        <taxon>Lophotrochozoa</taxon>
        <taxon>Mollusca</taxon>
        <taxon>Bivalvia</taxon>
        <taxon>Autobranchia</taxon>
        <taxon>Heteroconchia</taxon>
        <taxon>Palaeoheterodonta</taxon>
        <taxon>Unionida</taxon>
        <taxon>Unionoidea</taxon>
        <taxon>Unionidae</taxon>
        <taxon>Ambleminae</taxon>
        <taxon>Lampsilini</taxon>
        <taxon>Potamilus</taxon>
    </lineage>
</organism>
<keyword evidence="4 9" id="KW-0106">Calcium</keyword>
<dbReference type="InterPro" id="IPR023608">
    <property type="entry name" value="Transglutaminase_animal"/>
</dbReference>
<gene>
    <name evidence="11" type="ORF">CHS0354_022735</name>
</gene>
<protein>
    <recommendedName>
        <fullName evidence="6">protein-glutamine gamma-glutamyltransferase</fullName>
        <ecNumber evidence="6">2.3.2.13</ecNumber>
    </recommendedName>
</protein>
<dbReference type="AlphaFoldDB" id="A0AAE0VJN4"/>
<dbReference type="SMART" id="SM00460">
    <property type="entry name" value="TGc"/>
    <property type="match status" value="1"/>
</dbReference>
<dbReference type="InterPro" id="IPR038765">
    <property type="entry name" value="Papain-like_cys_pep_sf"/>
</dbReference>
<feature type="active site" evidence="8">
    <location>
        <position position="338"/>
    </location>
</feature>
<dbReference type="SUPFAM" id="SSF49309">
    <property type="entry name" value="Transglutaminase, two C-terminal domains"/>
    <property type="match status" value="2"/>
</dbReference>
<reference evidence="11" key="2">
    <citation type="journal article" date="2021" name="Genome Biol. Evol.">
        <title>Developing a high-quality reference genome for a parasitic bivalve with doubly uniparental inheritance (Bivalvia: Unionida).</title>
        <authorList>
            <person name="Smith C.H."/>
        </authorList>
    </citation>
    <scope>NUCLEOTIDE SEQUENCE</scope>
    <source>
        <strain evidence="11">CHS0354</strain>
        <tissue evidence="11">Mantle</tissue>
    </source>
</reference>
<keyword evidence="2" id="KW-0808">Transferase</keyword>
<dbReference type="InterPro" id="IPR050779">
    <property type="entry name" value="Transglutaminase"/>
</dbReference>
<keyword evidence="12" id="KW-1185">Reference proteome</keyword>
<dbReference type="InterPro" id="IPR036985">
    <property type="entry name" value="Transglutaminase-like_sf"/>
</dbReference>
<feature type="binding site" evidence="9">
    <location>
        <position position="525"/>
    </location>
    <ligand>
        <name>Ca(2+)</name>
        <dbReference type="ChEBI" id="CHEBI:29108"/>
    </ligand>
</feature>
<dbReference type="EMBL" id="JAEAOA010001383">
    <property type="protein sequence ID" value="KAK3579195.1"/>
    <property type="molecule type" value="Genomic_DNA"/>
</dbReference>
<feature type="domain" description="Transglutaminase-like" evidence="10">
    <location>
        <begin position="330"/>
        <end position="423"/>
    </location>
</feature>
<dbReference type="Pfam" id="PF00868">
    <property type="entry name" value="Transglut_N"/>
    <property type="match status" value="1"/>
</dbReference>
<feature type="binding site" evidence="9">
    <location>
        <position position="520"/>
    </location>
    <ligand>
        <name>Ca(2+)</name>
        <dbReference type="ChEBI" id="CHEBI:29108"/>
    </ligand>
</feature>
<evidence type="ECO:0000259" key="10">
    <source>
        <dbReference type="SMART" id="SM00460"/>
    </source>
</evidence>
<dbReference type="EC" id="2.3.2.13" evidence="6"/>
<comment type="cofactor">
    <cofactor evidence="9">
        <name>Ca(2+)</name>
        <dbReference type="ChEBI" id="CHEBI:29108"/>
    </cofactor>
    <text evidence="9">Binds 1 Ca(2+) ion per subunit.</text>
</comment>
<dbReference type="PIRSF" id="PIRSF000459">
    <property type="entry name" value="TGM_EBP42"/>
    <property type="match status" value="1"/>
</dbReference>
<reference evidence="11" key="1">
    <citation type="journal article" date="2021" name="Genome Biol. Evol.">
        <title>A High-Quality Reference Genome for a Parasitic Bivalve with Doubly Uniparental Inheritance (Bivalvia: Unionida).</title>
        <authorList>
            <person name="Smith C.H."/>
        </authorList>
    </citation>
    <scope>NUCLEOTIDE SEQUENCE</scope>
    <source>
        <strain evidence="11">CHS0354</strain>
    </source>
</reference>
<dbReference type="Gene3D" id="2.60.40.10">
    <property type="entry name" value="Immunoglobulins"/>
    <property type="match status" value="3"/>
</dbReference>
<evidence type="ECO:0000256" key="4">
    <source>
        <dbReference type="ARBA" id="ARBA00022837"/>
    </source>
</evidence>
<dbReference type="PANTHER" id="PTHR11590">
    <property type="entry name" value="PROTEIN-GLUTAMINE GAMMA-GLUTAMYLTRANSFERASE"/>
    <property type="match status" value="1"/>
</dbReference>
<proteinExistence type="inferred from homology"/>
<feature type="binding site" evidence="9">
    <location>
        <position position="460"/>
    </location>
    <ligand>
        <name>Ca(2+)</name>
        <dbReference type="ChEBI" id="CHEBI:29108"/>
    </ligand>
</feature>
<dbReference type="InterPro" id="IPR036238">
    <property type="entry name" value="Transglutaminase_C_sf"/>
</dbReference>
<dbReference type="GO" id="GO:0046872">
    <property type="term" value="F:metal ion binding"/>
    <property type="evidence" value="ECO:0007669"/>
    <property type="project" value="UniProtKB-KW"/>
</dbReference>
<keyword evidence="5" id="KW-0012">Acyltransferase</keyword>
<evidence type="ECO:0000256" key="8">
    <source>
        <dbReference type="PIRSR" id="PIRSR000459-1"/>
    </source>
</evidence>
<evidence type="ECO:0000256" key="5">
    <source>
        <dbReference type="ARBA" id="ARBA00023315"/>
    </source>
</evidence>
<dbReference type="Pfam" id="PF01841">
    <property type="entry name" value="Transglut_core"/>
    <property type="match status" value="1"/>
</dbReference>
<dbReference type="InterPro" id="IPR002931">
    <property type="entry name" value="Transglutaminase-like"/>
</dbReference>
<dbReference type="PANTHER" id="PTHR11590:SF40">
    <property type="entry name" value="HEMOCYTE PROTEIN-GLUTAMINE GAMMA-GLUTAMYLTRANSFERASE-LIKE PROTEIN"/>
    <property type="match status" value="1"/>
</dbReference>
<evidence type="ECO:0000256" key="6">
    <source>
        <dbReference type="ARBA" id="ARBA00024222"/>
    </source>
</evidence>
<dbReference type="GO" id="GO:0003810">
    <property type="term" value="F:protein-glutamine gamma-glutamyltransferase activity"/>
    <property type="evidence" value="ECO:0007669"/>
    <property type="project" value="UniProtKB-EC"/>
</dbReference>
<sequence length="763" mass="86303">MGCGYSRIATSVPPRSVLDRDDYYRNHPGLHNPRRSVRAVSEVAHNLRGHMIEPEKEDTETIKVASVNFNITDNTKNHHTHEYDITEDLPGQKRQLVVRRGQSFTITLEFDRDYDESRDDIRLVFQFGADPLPSKQTHVEFELSGEDRFGKWGAQIKSKQEKQITIEIHTPSTLYVGKWAFKLDAVKKKEEGTTVFRYDKNDFIYILFNPWNKDDDVYQPDCKLLEEYILNDTGKIYAGNDRSPTAKPWFFGQFNSVVLDCALYLLDKSGMGITARGNPVTVSRTVSKMVNSPDDSGVLAGNWSGNYTGGTSPLDWAGSVAILEEFYKTKCPVKFGQCWVFSGLVTTVCRTLGIPARSVTNFSSAHDSDGSVSIDVYINKDMETLDHMSSDSIWNFHVWNDVWMARPDLPDGYGGWQAIDATPQETSEGVFCMGPVSVKAIKNGELYLPYDGPFCFGEVNADKVIWMVQEDGSLEVYAVRENIVGKKILTKMPNHMRERLNLRNPDPDCEDITNQYKYKEGSVEERVAVRRAKLSLTHLNVNIQGHEAKEKDVVMELVDLDDMEIGHDFSVTVQVTNNSKDNRTVNGFLQCCSMYYTGVASKEIKKQPVEVVLSPGQSEKLAMVVTPTDYLEKLEDHCLMRIFYGLRVKETHQIGIDEDEFRLRKPHLIIKSPKVAKVEDTFKVEVSFENPLPVSLTCCHLMVEGSCLASSKREDLSNYGQKQTVVAEFSLKPSKAKTSAKFTVYFNCKQVSAITGHFIIDIN</sequence>
<evidence type="ECO:0000256" key="2">
    <source>
        <dbReference type="ARBA" id="ARBA00022679"/>
    </source>
</evidence>
<name>A0AAE0VJN4_9BIVA</name>